<dbReference type="eggNOG" id="COG0212">
    <property type="taxonomic scope" value="Bacteria"/>
</dbReference>
<dbReference type="EMBL" id="AGEJ01000012">
    <property type="protein sequence ID" value="EMD16945.1"/>
    <property type="molecule type" value="Genomic_DNA"/>
</dbReference>
<evidence type="ECO:0000256" key="2">
    <source>
        <dbReference type="ARBA" id="ARBA00022741"/>
    </source>
</evidence>
<feature type="binding site" evidence="4">
    <location>
        <position position="54"/>
    </location>
    <ligand>
        <name>substrate</name>
    </ligand>
</feature>
<dbReference type="Gene3D" id="3.40.50.10420">
    <property type="entry name" value="NagB/RpiA/CoA transferase-like"/>
    <property type="match status" value="1"/>
</dbReference>
<dbReference type="RefSeq" id="WP_004802120.1">
    <property type="nucleotide sequence ID" value="NZ_AUGJ01000014.1"/>
</dbReference>
<evidence type="ECO:0000313" key="7">
    <source>
        <dbReference type="Proteomes" id="UP000011758"/>
    </source>
</evidence>
<dbReference type="STRING" id="999415.HMPREF9943_00723"/>
<dbReference type="GO" id="GO:0005524">
    <property type="term" value="F:ATP binding"/>
    <property type="evidence" value="ECO:0007669"/>
    <property type="project" value="UniProtKB-KW"/>
</dbReference>
<reference evidence="6 7" key="1">
    <citation type="submission" date="2013-02" db="EMBL/GenBank/DDBJ databases">
        <title>The Genome Sequence of Lactobacillus catenaformis F0143.</title>
        <authorList>
            <consortium name="The Broad Institute Genome Sequencing Platform"/>
            <person name="Earl A."/>
            <person name="Ward D."/>
            <person name="Feldgarden M."/>
            <person name="Gevers D."/>
            <person name="Izard J."/>
            <person name="Blanton J.M."/>
            <person name="Mathney J."/>
            <person name="Dewhirst F.E."/>
            <person name="Young S.K."/>
            <person name="Zeng Q."/>
            <person name="Gargeya S."/>
            <person name="Fitzgerald M."/>
            <person name="Haas B."/>
            <person name="Abouelleil A."/>
            <person name="Alvarado L."/>
            <person name="Arachchi H.M."/>
            <person name="Berlin A."/>
            <person name="Chapman S.B."/>
            <person name="Gearin G."/>
            <person name="Goldberg J."/>
            <person name="Griggs A."/>
            <person name="Gujja S."/>
            <person name="Hansen M."/>
            <person name="Heiman D."/>
            <person name="Howarth C."/>
            <person name="Larimer J."/>
            <person name="Lui A."/>
            <person name="MacDonald P.J.P."/>
            <person name="McCowen C."/>
            <person name="Montmayeur A."/>
            <person name="Murphy C."/>
            <person name="Neiman D."/>
            <person name="Pearson M."/>
            <person name="Priest M."/>
            <person name="Roberts A."/>
            <person name="Saif S."/>
            <person name="Shea T."/>
            <person name="Sisk P."/>
            <person name="Stolte C."/>
            <person name="Sykes S."/>
            <person name="Wortman J."/>
            <person name="Nusbaum C."/>
            <person name="Birren B."/>
        </authorList>
    </citation>
    <scope>NUCLEOTIDE SEQUENCE [LARGE SCALE GENOMIC DNA]</scope>
    <source>
        <strain evidence="6 7">OT 569</strain>
    </source>
</reference>
<gene>
    <name evidence="6" type="ORF">HMPREF9943_00723</name>
</gene>
<dbReference type="Pfam" id="PF01812">
    <property type="entry name" value="5-FTHF_cyc-lig"/>
    <property type="match status" value="1"/>
</dbReference>
<keyword evidence="5" id="KW-0460">Magnesium</keyword>
<comment type="cofactor">
    <cofactor evidence="5">
        <name>Mg(2+)</name>
        <dbReference type="ChEBI" id="CHEBI:18420"/>
    </cofactor>
</comment>
<feature type="binding site" evidence="4">
    <location>
        <begin position="3"/>
        <end position="7"/>
    </location>
    <ligand>
        <name>ATP</name>
        <dbReference type="ChEBI" id="CHEBI:30616"/>
    </ligand>
</feature>
<dbReference type="GO" id="GO:0046872">
    <property type="term" value="F:metal ion binding"/>
    <property type="evidence" value="ECO:0007669"/>
    <property type="project" value="UniProtKB-KW"/>
</dbReference>
<dbReference type="SUPFAM" id="SSF100950">
    <property type="entry name" value="NagB/RpiA/CoA transferase-like"/>
    <property type="match status" value="1"/>
</dbReference>
<comment type="caution">
    <text evidence="6">The sequence shown here is derived from an EMBL/GenBank/DDBJ whole genome shotgun (WGS) entry which is preliminary data.</text>
</comment>
<keyword evidence="3 4" id="KW-0067">ATP-binding</keyword>
<dbReference type="EC" id="6.3.3.2" evidence="5"/>
<feature type="binding site" evidence="4">
    <location>
        <position position="49"/>
    </location>
    <ligand>
        <name>substrate</name>
    </ligand>
</feature>
<proteinExistence type="inferred from homology"/>
<dbReference type="GO" id="GO:0009396">
    <property type="term" value="P:folic acid-containing compound biosynthetic process"/>
    <property type="evidence" value="ECO:0007669"/>
    <property type="project" value="TreeGrafter"/>
</dbReference>
<keyword evidence="6" id="KW-0436">Ligase</keyword>
<keyword evidence="5" id="KW-0479">Metal-binding</keyword>
<comment type="similarity">
    <text evidence="1 5">Belongs to the 5-formyltetrahydrofolate cyclo-ligase family.</text>
</comment>
<comment type="catalytic activity">
    <reaction evidence="5">
        <text>(6S)-5-formyl-5,6,7,8-tetrahydrofolate + ATP = (6R)-5,10-methenyltetrahydrofolate + ADP + phosphate</text>
        <dbReference type="Rhea" id="RHEA:10488"/>
        <dbReference type="ChEBI" id="CHEBI:30616"/>
        <dbReference type="ChEBI" id="CHEBI:43474"/>
        <dbReference type="ChEBI" id="CHEBI:57455"/>
        <dbReference type="ChEBI" id="CHEBI:57457"/>
        <dbReference type="ChEBI" id="CHEBI:456216"/>
        <dbReference type="EC" id="6.3.3.2"/>
    </reaction>
</comment>
<dbReference type="OrthoDB" id="9801938at2"/>
<sequence length="179" mass="21116">MDKIQLRRQMIQLRYQMSDSQFNDYNSLIISHLENMDAFKKASHIAIYMSYKNEADTRNIISKYLDIKNFYIPRVEHNDLHFYPIQSLNDVHKGYFGIDEPNSDQEISKEDLDFMIVPLLLFDKNHYRIGYGKGFYDCYLKSVHCLKIGLAYSYQEIENTLPHDSDIKLDGIITENGLL</sequence>
<dbReference type="GO" id="GO:0030272">
    <property type="term" value="F:5-formyltetrahydrofolate cyclo-ligase activity"/>
    <property type="evidence" value="ECO:0007669"/>
    <property type="project" value="UniProtKB-EC"/>
</dbReference>
<organism evidence="6 7">
    <name type="scientific">Eggerthia catenaformis OT 569 = DSM 20559</name>
    <dbReference type="NCBI Taxonomy" id="999415"/>
    <lineage>
        <taxon>Bacteria</taxon>
        <taxon>Bacillati</taxon>
        <taxon>Bacillota</taxon>
        <taxon>Erysipelotrichia</taxon>
        <taxon>Erysipelotrichales</taxon>
        <taxon>Coprobacillaceae</taxon>
        <taxon>Eggerthia</taxon>
    </lineage>
</organism>
<dbReference type="GO" id="GO:0035999">
    <property type="term" value="P:tetrahydrofolate interconversion"/>
    <property type="evidence" value="ECO:0007669"/>
    <property type="project" value="TreeGrafter"/>
</dbReference>
<dbReference type="InterPro" id="IPR002698">
    <property type="entry name" value="FTHF_cligase"/>
</dbReference>
<dbReference type="BioCyc" id="ECAT999415-HMP:GTTI-745-MONOMER"/>
<dbReference type="InterPro" id="IPR024185">
    <property type="entry name" value="FTHF_cligase-like_sf"/>
</dbReference>
<evidence type="ECO:0000256" key="5">
    <source>
        <dbReference type="RuleBase" id="RU361279"/>
    </source>
</evidence>
<keyword evidence="2 4" id="KW-0547">Nucleotide-binding</keyword>
<dbReference type="PANTHER" id="PTHR23407">
    <property type="entry name" value="ATPASE INHIBITOR/5-FORMYLTETRAHYDROFOLATE CYCLO-LIGASE"/>
    <property type="match status" value="1"/>
</dbReference>
<keyword evidence="7" id="KW-1185">Reference proteome</keyword>
<dbReference type="InterPro" id="IPR037171">
    <property type="entry name" value="NagB/RpiA_transferase-like"/>
</dbReference>
<evidence type="ECO:0000256" key="1">
    <source>
        <dbReference type="ARBA" id="ARBA00010638"/>
    </source>
</evidence>
<name>M2Q216_9FIRM</name>
<evidence type="ECO:0000256" key="3">
    <source>
        <dbReference type="ARBA" id="ARBA00022840"/>
    </source>
</evidence>
<evidence type="ECO:0000256" key="4">
    <source>
        <dbReference type="PIRSR" id="PIRSR006806-1"/>
    </source>
</evidence>
<accession>M2Q216</accession>
<protein>
    <recommendedName>
        <fullName evidence="5">5-formyltetrahydrofolate cyclo-ligase</fullName>
        <ecNumber evidence="5">6.3.3.2</ecNumber>
    </recommendedName>
</protein>
<evidence type="ECO:0000313" key="6">
    <source>
        <dbReference type="EMBL" id="EMD16945.1"/>
    </source>
</evidence>
<dbReference type="PANTHER" id="PTHR23407:SF1">
    <property type="entry name" value="5-FORMYLTETRAHYDROFOLATE CYCLO-LIGASE"/>
    <property type="match status" value="1"/>
</dbReference>
<dbReference type="PIRSF" id="PIRSF006806">
    <property type="entry name" value="FTHF_cligase"/>
    <property type="match status" value="1"/>
</dbReference>
<dbReference type="AlphaFoldDB" id="M2Q216"/>
<dbReference type="NCBIfam" id="TIGR02727">
    <property type="entry name" value="MTHFS_bact"/>
    <property type="match status" value="1"/>
</dbReference>
<feature type="binding site" evidence="4">
    <location>
        <begin position="128"/>
        <end position="136"/>
    </location>
    <ligand>
        <name>ATP</name>
        <dbReference type="ChEBI" id="CHEBI:30616"/>
    </ligand>
</feature>
<dbReference type="Proteomes" id="UP000011758">
    <property type="component" value="Unassembled WGS sequence"/>
</dbReference>